<evidence type="ECO:0008006" key="6">
    <source>
        <dbReference type="Google" id="ProtNLM"/>
    </source>
</evidence>
<dbReference type="GeneID" id="39876927"/>
<dbReference type="Proteomes" id="UP000236319">
    <property type="component" value="Unassembled WGS sequence"/>
</dbReference>
<keyword evidence="3" id="KW-1133">Transmembrane helix</keyword>
<gene>
    <name evidence="4" type="ORF">BOVATA_046500</name>
</gene>
<dbReference type="PANTHER" id="PTHR18976">
    <property type="entry name" value="APOLIPOPROTEIN"/>
    <property type="match status" value="1"/>
</dbReference>
<dbReference type="EMBL" id="BDSA01000018">
    <property type="protein sequence ID" value="GBE63157.1"/>
    <property type="molecule type" value="Genomic_DNA"/>
</dbReference>
<feature type="coiled-coil region" evidence="1">
    <location>
        <begin position="71"/>
        <end position="102"/>
    </location>
</feature>
<organism evidence="4 5">
    <name type="scientific">Babesia ovata</name>
    <dbReference type="NCBI Taxonomy" id="189622"/>
    <lineage>
        <taxon>Eukaryota</taxon>
        <taxon>Sar</taxon>
        <taxon>Alveolata</taxon>
        <taxon>Apicomplexa</taxon>
        <taxon>Aconoidasida</taxon>
        <taxon>Piroplasmida</taxon>
        <taxon>Babesiidae</taxon>
        <taxon>Babesia</taxon>
    </lineage>
</organism>
<protein>
    <recommendedName>
        <fullName evidence="6">Extracellular matrix-binding ebh</fullName>
    </recommendedName>
</protein>
<feature type="coiled-coil region" evidence="1">
    <location>
        <begin position="1688"/>
        <end position="1719"/>
    </location>
</feature>
<evidence type="ECO:0000256" key="1">
    <source>
        <dbReference type="SAM" id="Coils"/>
    </source>
</evidence>
<dbReference type="SUPFAM" id="SSF58113">
    <property type="entry name" value="Apolipoprotein A-I"/>
    <property type="match status" value="1"/>
</dbReference>
<evidence type="ECO:0000313" key="5">
    <source>
        <dbReference type="Proteomes" id="UP000236319"/>
    </source>
</evidence>
<keyword evidence="1" id="KW-0175">Coiled coil</keyword>
<keyword evidence="3" id="KW-0472">Membrane</keyword>
<dbReference type="RefSeq" id="XP_028869400.1">
    <property type="nucleotide sequence ID" value="XM_029013567.1"/>
</dbReference>
<feature type="region of interest" description="Disordered" evidence="2">
    <location>
        <begin position="2828"/>
        <end position="2854"/>
    </location>
</feature>
<dbReference type="InterPro" id="IPR050163">
    <property type="entry name" value="Apolipoprotein_A1/A4/E"/>
</dbReference>
<feature type="compositionally biased region" description="Polar residues" evidence="2">
    <location>
        <begin position="2835"/>
        <end position="2854"/>
    </location>
</feature>
<dbReference type="PANTHER" id="PTHR18976:SF34">
    <property type="entry name" value="LIPID-BINDING PROTEIN"/>
    <property type="match status" value="1"/>
</dbReference>
<feature type="coiled-coil region" evidence="1">
    <location>
        <begin position="469"/>
        <end position="553"/>
    </location>
</feature>
<keyword evidence="3" id="KW-0812">Transmembrane</keyword>
<dbReference type="VEuPathDB" id="PiroplasmaDB:BOVATA_046500"/>
<accession>A0A2H6KJJ2</accession>
<evidence type="ECO:0000256" key="3">
    <source>
        <dbReference type="SAM" id="Phobius"/>
    </source>
</evidence>
<proteinExistence type="predicted"/>
<evidence type="ECO:0000256" key="2">
    <source>
        <dbReference type="SAM" id="MobiDB-lite"/>
    </source>
</evidence>
<name>A0A2H6KJJ2_9APIC</name>
<feature type="transmembrane region" description="Helical" evidence="3">
    <location>
        <begin position="3207"/>
        <end position="3230"/>
    </location>
</feature>
<keyword evidence="5" id="KW-1185">Reference proteome</keyword>
<reference evidence="4 5" key="1">
    <citation type="journal article" date="2017" name="BMC Genomics">
        <title>Whole-genome assembly of Babesia ovata and comparative genomics between closely related pathogens.</title>
        <authorList>
            <person name="Yamagishi J."/>
            <person name="Asada M."/>
            <person name="Hakimi H."/>
            <person name="Tanaka T.Q."/>
            <person name="Sugimoto C."/>
            <person name="Kawazu S."/>
        </authorList>
    </citation>
    <scope>NUCLEOTIDE SEQUENCE [LARGE SCALE GENOMIC DNA]</scope>
    <source>
        <strain evidence="4 5">Miyake</strain>
    </source>
</reference>
<sequence length="3269" mass="364608">MTEYTKEALKGILTKNDENDFHKVQVAVDSVNRELESCKNYAKQFNEALNIDDKSVNDLIDDLHSPLSLQVKSALRTVKQESERLKTLSEKEKSDLKEMTENIRSALSALKVSVNCKIDEDVKDFIKKLKSHVQPIKEKLEKITTELAQYIIELQSWMESAKKDIDEIRKNQVKNILEQVGDGITSKKLDIKDDAEKLIAHKKMLEKYTSQFTQLAADVDAKMKALAGAFSEIKDETNKNIKGILEHIRGKVARIKGSALGTFYMGVEGIKEAVKKYAEGFKNFDGKVEQWVKDILGTEKGLVKKQIDDYVGKDGNKSQMTAPYKDSTTKKIDTSAINKIASAIRAKLASDVFTDGFPSVNVVDTSTTKSIATNVQQVKAACEKFADSLEGKLRGDGGTTVDYSFFSGMADAIAKQFGILSSSPTDKSQLTPAVQSILNQLAGTARGAAIELHSLVNEQRPLGAQGSIAKELEDTHEKAETLNGHLNAATGVRSGSGSPVNHAEKLDDAIEKLKDTATELSANAIPQKLDAIAEQLKEHLTQLAHAIEETTNVVSAQLVTLRDDKIGKPAIGRPAKENTLQAIHDKLDKLQQGAVSDAVKRTTHLLDQYLAAAEKHYSKQLTEHVNSQVKTATEQLTTHVRKQYINIIKLQLEQFSERVAEQLKGLPQEIKKDADKGFKGFMAKFEKYFITRDKSIKGIKDIKNIFSPTDKSPLSHAAGRFFGCLNRFLHDLKKQTDFESEYEIFKPARDALTKLLGGLADSQHFNHEFSINLQSLNNEISVLHPSEFGDPSTSMLQSLKEGVGALAHELRNAYVSAYTGAQANWDDNTNPKQEKCAKIMLTITPTLYHVLRELRNGLENDWTSHRIYDSTASHHSLHTLFFSANGYDIGRPAASLYGELNHKKGYNGECILNNLNDVRYELFESSIHSLTASDPRSMSADEPAIDVVVDGLIPKLYDWLKKYFEVCHFTHIDSSRLPCSVYEMLSWLCGLQFNSVFDKLKHHIKSEFMVEDKTHPDGKSVKPIDASPSNVTAADVVEALTDVCGDAYPVLTTILGNGHADGRYACEFSNNSLKLYYPTNMITLLCLLFNVIKRLQHQLHFLLEQCRHTTALSGWSDCYYGQSVAGSGWMCNNMRCPNKRCDQAFNQGVNQSATQKANQMVNQTCDQTCNRHPTCGLKSPLQSYLEDGLQGFLPHALSSKGTSYSCSTCSKTLSGTPCKTPMGFNDISTMASHTQIGRHLFTTLHDFCGNKTSVLTRLCNQLNCLLHSAPQTLDQLLAFYFSFFADWNNSGEHRVNAFNEAVNNAHFKSPYYEMNECSELFKNRKHVGAAEPGHGSRYRLYHNTGDLYSLINPDNSCYVESGKCGAYIDSLSQPIYGTFASRNASQYLSTIVYLTETLYGLLCQLCKNCDGNCGTKNQKCRIKGCTKGICSLATQSHIEGSYKHDGPCNSIINCRSTYATLFTYGLTFGNRKHLNGRVGHHDVPKRTCKTLMQQLEIICSDKSVLAKLIHKTIPEFLLAIRWPFMLTLLALWSLSLLYLLHIAVVRLDVLRIRSHLRSPASHRIAAQSLLAAARVKALANVKGKALDDIESRRIQLGQLAGQLSGFIGKSEEVQNALVKGLQSNVNQLDKLLKASCGGEGCNDHRSQINTLNEKLDTLKNHFKEEPNPSENLVEILTMCKLNDPVGPLNELNEEINKKIEKLEKGIEDLKNEQNNDDNNSKNASEIAKLNKDLQSHSASKRSLETLKELCDFAEKFDKKSDNPKKLLENLCTGLEKFLGHKNGNYTGSGIVYSDLDRLCDGVMAFLHGVLETVKDDDNVTKYNDYMNNKLENVLRELTTSIGTGRNGLSASVESVKGWLEGYNDRLKWMIYNVTNDLSTLQEDLLGKYFNKVNASQGLEEQLKEWKGVLSDIDIHLNLTETNCVNMLDRKLRDCVLHEVRPIQKSVQVLKESAGNDDLNIQVKHVDAELAKHKKNVLTRIKVECKDLQEKLRDDFKSIWKDITKLITTRNDHFANMIYAVKTAQDLVNGSLEKFDGTYRDGIIRKFTELKDVVDKFINDSNSTTLQTEFSVVVSRVDGLLGKIQSDLWELRNNIVGEIQHYFGCLNGNVDVKNTSSSGAVRGSTTTQGEIKIGGKSLDKIECLKNTKLKEWFTSAEKKLSDSQAIRNFMKILATLKTTIGGAGKPLIDGIAEDIQNNVIRNLKKSDILTSEVPSLMTHFYTSKKALDLAVTKISTELSSLKNLPHTIMGQQEQSCKLMQQLCDAFERIHKQINEINLAVVGAENVFKETIEALGYAATNAENALKAAITKLQTEINRTANEAFEEITKEVKILFANRNISDLHALKSLVSAQLKEIKSVIRKDRITGPKGLLRLVKISLRSITYQHKTMRPLAVEVKKYFEDLCHYLQSQSDITSKSSDIKSLHASLDDVFDKLLHHQHFHHSVSTAREAFEAALQAFPADTFPDAPKKVLQPLKQGLVKFAQELRKQYVSRYSGAAESFEWTKQNNPPTQETVPSEKAMKCAHILVTILKTLNHDLRELHERCHKTNGQWKENKISLISKSGVYNPLGAFFQNCGYKVSRTESSYEGELRCHKEMRGGDVFGKLVASITDTHNNSHLNACVKEKHHEGQTAKSLFDLFDLLKCLTSHVGEYYQSCHLGLPKSKKHPCSVRDICVWLSGLPHTAVYKTIDGHCQKILNQKDEATGEKPYYNDEVLRSCLQHLHNTIKKACHLAPKLLVSIQGHGSGASHAAYPYACCFENNHGGFYYPGDPSSLLGMLKDMCSRLLRALCFLYQQCRYTASDGNGWRECQYGYRIGTYHWDCDKSSDKSSDNSSTQPKSQAKCQPNSEPNSQPNCLPKSPLQAHLMDGLPGFMPHKFTAVGCQPTCSTCPKGPLVGQCITPMGFADLATAGSITGCGDDLVDVLATLCKNGGSVLCELVHALQCISPSPPKGLAEMLSYYCNIFQKSYGSVYGPNNTVEGAIVKAINDSFPFKNDTWLHQSYQNSKLTDAFNTLYCSDNEHNGAIADDNHHGLHTLSPNPSHDKTKQCAPDSTCAPYLKALCHDACHTYPAKHANLYLSWLCQLAWTFWDLLDQLLKAFSDISCQSYGCLCKCGFGEHGVTEEDTSQAPKASKPSCHCNSIVQCKGPMSVFYQYGFTFGLPKELMGSESMKTCDNFVKQLTRVLTKGYFKELFDEIDNFIWAIRTPFSYLLLALWSLSLLYLLHIAVVRLDVLRIRSHLRSPSSHRIAAQSLLAAARVKALANVKYFSP</sequence>
<evidence type="ECO:0000313" key="4">
    <source>
        <dbReference type="EMBL" id="GBE63157.1"/>
    </source>
</evidence>
<comment type="caution">
    <text evidence="4">The sequence shown here is derived from an EMBL/GenBank/DDBJ whole genome shotgun (WGS) entry which is preliminary data.</text>
</comment>